<dbReference type="KEGG" id="amg:AMEC673_10185"/>
<dbReference type="Proteomes" id="UP000006296">
    <property type="component" value="Chromosome"/>
</dbReference>
<sequence>MKLKPQGEAMYLMASYLFVLLPFIILVIVKFAQDQTSELLLLSDWSIASSIIYGQLIVKLTTALAATSKSKKLAGITFNITLLVCLGLAINIVVYVLMLVMPSQNIGVIQLVLFAAASVFHFVYGSAVYHINKEQAVA</sequence>
<dbReference type="EMBL" id="CP003844">
    <property type="protein sequence ID" value="AFT74731.1"/>
    <property type="molecule type" value="Genomic_DNA"/>
</dbReference>
<dbReference type="RefSeq" id="WP_014976636.1">
    <property type="nucleotide sequence ID" value="NC_018678.1"/>
</dbReference>
<feature type="transmembrane region" description="Helical" evidence="1">
    <location>
        <begin position="78"/>
        <end position="100"/>
    </location>
</feature>
<name>A0AB32ZZ64_ALTME</name>
<evidence type="ECO:0000313" key="2">
    <source>
        <dbReference type="EMBL" id="AFT74731.1"/>
    </source>
</evidence>
<protein>
    <submittedName>
        <fullName evidence="2">Uncharacterized protein</fullName>
    </submittedName>
</protein>
<reference evidence="3" key="1">
    <citation type="journal article" date="2012" name="Sci. Rep.">
        <title>Genomes of surface isolates of Alteromonas macleodii: the life of a widespread marine opportunistic copiotroph.</title>
        <authorList>
            <person name="Lopez-Perez M."/>
            <person name="Gonzaga A."/>
            <person name="Martin-Cuadrado A.B."/>
            <person name="Onyshchenko O."/>
            <person name="Ghavidel A."/>
            <person name="Ghai R."/>
            <person name="Rodriguez-Valera F."/>
        </authorList>
    </citation>
    <scope>NUCLEOTIDE SEQUENCE [LARGE SCALE GENOMIC DNA]</scope>
    <source>
        <strain evidence="3">English Channel 673</strain>
    </source>
</reference>
<keyword evidence="1" id="KW-0812">Transmembrane</keyword>
<keyword evidence="1" id="KW-1133">Transmembrane helix</keyword>
<accession>A0AB32ZZ64</accession>
<feature type="transmembrane region" description="Helical" evidence="1">
    <location>
        <begin position="45"/>
        <end position="66"/>
    </location>
</feature>
<feature type="transmembrane region" description="Helical" evidence="1">
    <location>
        <begin position="12"/>
        <end position="33"/>
    </location>
</feature>
<dbReference type="AlphaFoldDB" id="A0AB32ZZ64"/>
<proteinExistence type="predicted"/>
<evidence type="ECO:0000256" key="1">
    <source>
        <dbReference type="SAM" id="Phobius"/>
    </source>
</evidence>
<feature type="transmembrane region" description="Helical" evidence="1">
    <location>
        <begin position="106"/>
        <end position="124"/>
    </location>
</feature>
<organism evidence="2 3">
    <name type="scientific">Alteromonas macleodii (strain English Channel 673)</name>
    <dbReference type="NCBI Taxonomy" id="1004788"/>
    <lineage>
        <taxon>Bacteria</taxon>
        <taxon>Pseudomonadati</taxon>
        <taxon>Pseudomonadota</taxon>
        <taxon>Gammaproteobacteria</taxon>
        <taxon>Alteromonadales</taxon>
        <taxon>Alteromonadaceae</taxon>
        <taxon>Alteromonas/Salinimonas group</taxon>
        <taxon>Alteromonas</taxon>
    </lineage>
</organism>
<keyword evidence="1" id="KW-0472">Membrane</keyword>
<gene>
    <name evidence="2" type="ordered locus">AMEC673_10185</name>
</gene>
<evidence type="ECO:0000313" key="3">
    <source>
        <dbReference type="Proteomes" id="UP000006296"/>
    </source>
</evidence>